<protein>
    <recommendedName>
        <fullName evidence="1">Ig-like domain-containing protein</fullName>
    </recommendedName>
</protein>
<evidence type="ECO:0000313" key="2">
    <source>
        <dbReference type="EMBL" id="VAW35418.1"/>
    </source>
</evidence>
<sequence>MSTIMNKRSKLLLLALALLIAVILSPLALRADDDDDDDDGGGNSNFEWQGVIDSRPVGTVGVWGIGGDTFTAVASTIIEEEHGPLTVGACAEVKYVSTADQTAVKIESKEPLECNESGGGYVQIYGTLQSFPSGLIGSWVVDGINYTADGSTQFEQENGVFSVGQCVELKYSPSSNTALEIETENSYKCSGSGTPSAYTEVKGILTSFPAALVGNWIVDGITYTADSNTQFEQEDGPYLAGGCVEVKFIGSTNAAIEIGTTESNDCAGGSSNPELKFYGLIETVPAGNIGSWTIGGQIFVSDGTTQLEQENGVFAPSICAEVEYYVSGSDNVTTEIKTEDAYNCNGGSYTNEAYGTINSFPASLFGSWVVDNVTYVASVGSTQFEQDDASFAANVCVKVKYATVDGINHASEIEAKSSDDCGSDPSLPGESKLFATIDSFPATPFIGAWTIGSVPYTATAQTEFKQEDGAFANGVCVQAEYQVIGGINTLSEVETELAYKCQQGDSGVDFSSYGTVEIMPTTADMIGSWQISGISFTTNVATQFSQEHGFLTVGAYVEVHYTTAGGINTATKIETHVAPNSGSDFVVGELESHDGADDWNEWVVDGETIMADPIIQVGNGNQTPQVGQRVMLNTYQVNGVRFATTANFANQTFIPIVSMP</sequence>
<dbReference type="EMBL" id="UOEU01000583">
    <property type="protein sequence ID" value="VAW35418.1"/>
    <property type="molecule type" value="Genomic_DNA"/>
</dbReference>
<name>A0A3B0UWD4_9ZZZZ</name>
<accession>A0A3B0UWD4</accession>
<dbReference type="AlphaFoldDB" id="A0A3B0UWD4"/>
<gene>
    <name evidence="2" type="ORF">MNBD_CHLOROFLEXI01-4313</name>
</gene>
<feature type="domain" description="Ig-like" evidence="1">
    <location>
        <begin position="84"/>
        <end position="206"/>
    </location>
</feature>
<reference evidence="2" key="1">
    <citation type="submission" date="2018-06" db="EMBL/GenBank/DDBJ databases">
        <authorList>
            <person name="Zhirakovskaya E."/>
        </authorList>
    </citation>
    <scope>NUCLEOTIDE SEQUENCE</scope>
</reference>
<dbReference type="PROSITE" id="PS50835">
    <property type="entry name" value="IG_LIKE"/>
    <property type="match status" value="1"/>
</dbReference>
<dbReference type="InterPro" id="IPR043724">
    <property type="entry name" value="DUF5666"/>
</dbReference>
<evidence type="ECO:0000259" key="1">
    <source>
        <dbReference type="PROSITE" id="PS50835"/>
    </source>
</evidence>
<dbReference type="Pfam" id="PF18914">
    <property type="entry name" value="DUF5666"/>
    <property type="match status" value="5"/>
</dbReference>
<dbReference type="InterPro" id="IPR007110">
    <property type="entry name" value="Ig-like_dom"/>
</dbReference>
<proteinExistence type="predicted"/>
<organism evidence="2">
    <name type="scientific">hydrothermal vent metagenome</name>
    <dbReference type="NCBI Taxonomy" id="652676"/>
    <lineage>
        <taxon>unclassified sequences</taxon>
        <taxon>metagenomes</taxon>
        <taxon>ecological metagenomes</taxon>
    </lineage>
</organism>